<feature type="transmembrane region" description="Helical" evidence="9">
    <location>
        <begin position="189"/>
        <end position="210"/>
    </location>
</feature>
<evidence type="ECO:0000256" key="9">
    <source>
        <dbReference type="SAM" id="Phobius"/>
    </source>
</evidence>
<evidence type="ECO:0000256" key="4">
    <source>
        <dbReference type="ARBA" id="ARBA00022692"/>
    </source>
</evidence>
<feature type="compositionally biased region" description="Polar residues" evidence="8">
    <location>
        <begin position="350"/>
        <end position="376"/>
    </location>
</feature>
<keyword evidence="7" id="KW-0675">Receptor</keyword>
<feature type="compositionally biased region" description="Low complexity" evidence="8">
    <location>
        <begin position="617"/>
        <end position="626"/>
    </location>
</feature>
<feature type="transmembrane region" description="Helical" evidence="9">
    <location>
        <begin position="92"/>
        <end position="119"/>
    </location>
</feature>
<dbReference type="CDD" id="cd15035">
    <property type="entry name" value="7tmF_FZD5_FZD8-like"/>
    <property type="match status" value="1"/>
</dbReference>
<dbReference type="SMART" id="SM01330">
    <property type="entry name" value="Frizzled"/>
    <property type="match status" value="1"/>
</dbReference>
<evidence type="ECO:0000313" key="11">
    <source>
        <dbReference type="EMBL" id="CAK8674668.1"/>
    </source>
</evidence>
<protein>
    <recommendedName>
        <fullName evidence="10">G-protein coupled receptors family 2 profile 2 domain-containing protein</fullName>
    </recommendedName>
</protein>
<dbReference type="PANTHER" id="PTHR11309">
    <property type="entry name" value="FRIZZLED"/>
    <property type="match status" value="1"/>
</dbReference>
<reference evidence="11 12" key="1">
    <citation type="submission" date="2024-02" db="EMBL/GenBank/DDBJ databases">
        <authorList>
            <person name="Daric V."/>
            <person name="Darras S."/>
        </authorList>
    </citation>
    <scope>NUCLEOTIDE SEQUENCE [LARGE SCALE GENOMIC DNA]</scope>
</reference>
<dbReference type="Proteomes" id="UP001642483">
    <property type="component" value="Unassembled WGS sequence"/>
</dbReference>
<evidence type="ECO:0000313" key="12">
    <source>
        <dbReference type="Proteomes" id="UP001642483"/>
    </source>
</evidence>
<evidence type="ECO:0000256" key="7">
    <source>
        <dbReference type="ARBA" id="ARBA00023170"/>
    </source>
</evidence>
<dbReference type="PRINTS" id="PR00489">
    <property type="entry name" value="FRIZZLED"/>
</dbReference>
<gene>
    <name evidence="11" type="ORF">CVLEPA_LOCUS4347</name>
</gene>
<comment type="subcellular location">
    <subcellularLocation>
        <location evidence="1">Membrane</location>
        <topology evidence="1">Multi-pass membrane protein</topology>
    </subcellularLocation>
</comment>
<dbReference type="InterPro" id="IPR017981">
    <property type="entry name" value="GPCR_2-like_7TM"/>
</dbReference>
<name>A0ABP0F7D5_CLALP</name>
<dbReference type="InterPro" id="IPR015526">
    <property type="entry name" value="Frizzled/SFRP"/>
</dbReference>
<dbReference type="PANTHER" id="PTHR11309:SF126">
    <property type="entry name" value="FRIZZLED-2"/>
    <property type="match status" value="1"/>
</dbReference>
<dbReference type="EMBL" id="CAWYQH010000013">
    <property type="protein sequence ID" value="CAK8674668.1"/>
    <property type="molecule type" value="Genomic_DNA"/>
</dbReference>
<feature type="transmembrane region" description="Helical" evidence="9">
    <location>
        <begin position="20"/>
        <end position="40"/>
    </location>
</feature>
<sequence length="652" mass="73014">MPCKSPYFSEDRRKSAQSWITAWSVVCFTVTLVTVSTFLIDTERFKYPERPIIFLSACYMFVSVGFLLRVVAGHEAVACAWNSDHVLYSTTGPFLCSMVFLLVYFFGMAGALWWVILSLTWFLAAGLKWGSEAIASYSQYYHAAAWLIPALKSITVLAMSRVDGDSLSGICYVGNESTSSLRAFVIAPLLVYLVLGALFLFLGFLNLFRIRTSIKKASAMVGKKADTLEKLMGRIGLFSLLYMIPSAALLACYFYELQNRRKWSRAYNCRSPATNARCLYNAASRPEFAVFIVKYSMSLIIGITNVVWICTGKTITSWKRFYIRCFGCICGPTGILSRFKTRKMKGNFNTDSSEMTVDASPRSNSVSCQERSNLEGTSDPEAAEEESIMYEFSRNGNSRDDVNTARLHGLAEQEINSPMDVKRKYETRSKYLIGESPNISDYSAGQRSKTFSNGSISNCPCSEDSCCKQMMPSGVDLNNDGMLYNRLIQDSLPPGMPYSSSNASKHHPTCTNCQYKYCQLPYPHSCHSKRSINGRPLSRQLSNHSEIGVLPCCMYCDQSLALLENGSSNVFQEGDPALGKIQHIHHHHHHHLDSPCSCQGKGHRRTPSLKHRHSSHDSSTSRSLLLQDPLRKFRSSPPADRSSPVNHTPLRR</sequence>
<comment type="similarity">
    <text evidence="2">Belongs to the G-protein coupled receptor Fz/Smo family.</text>
</comment>
<feature type="transmembrane region" description="Helical" evidence="9">
    <location>
        <begin position="231"/>
        <end position="255"/>
    </location>
</feature>
<organism evidence="11 12">
    <name type="scientific">Clavelina lepadiformis</name>
    <name type="common">Light-bulb sea squirt</name>
    <name type="synonym">Ascidia lepadiformis</name>
    <dbReference type="NCBI Taxonomy" id="159417"/>
    <lineage>
        <taxon>Eukaryota</taxon>
        <taxon>Metazoa</taxon>
        <taxon>Chordata</taxon>
        <taxon>Tunicata</taxon>
        <taxon>Ascidiacea</taxon>
        <taxon>Aplousobranchia</taxon>
        <taxon>Clavelinidae</taxon>
        <taxon>Clavelina</taxon>
    </lineage>
</organism>
<keyword evidence="3" id="KW-0217">Developmental protein</keyword>
<feature type="region of interest" description="Disordered" evidence="8">
    <location>
        <begin position="350"/>
        <end position="382"/>
    </location>
</feature>
<evidence type="ECO:0000256" key="2">
    <source>
        <dbReference type="ARBA" id="ARBA00008077"/>
    </source>
</evidence>
<feature type="transmembrane region" description="Helical" evidence="9">
    <location>
        <begin position="288"/>
        <end position="309"/>
    </location>
</feature>
<comment type="caution">
    <text evidence="11">The sequence shown here is derived from an EMBL/GenBank/DDBJ whole genome shotgun (WGS) entry which is preliminary data.</text>
</comment>
<evidence type="ECO:0000256" key="3">
    <source>
        <dbReference type="ARBA" id="ARBA00022473"/>
    </source>
</evidence>
<evidence type="ECO:0000259" key="10">
    <source>
        <dbReference type="PROSITE" id="PS50261"/>
    </source>
</evidence>
<keyword evidence="5 9" id="KW-1133">Transmembrane helix</keyword>
<feature type="domain" description="G-protein coupled receptors family 2 profile 2" evidence="10">
    <location>
        <begin position="16"/>
        <end position="317"/>
    </location>
</feature>
<keyword evidence="6 9" id="KW-0472">Membrane</keyword>
<evidence type="ECO:0000256" key="5">
    <source>
        <dbReference type="ARBA" id="ARBA00022989"/>
    </source>
</evidence>
<feature type="transmembrane region" description="Helical" evidence="9">
    <location>
        <begin position="321"/>
        <end position="339"/>
    </location>
</feature>
<feature type="transmembrane region" description="Helical" evidence="9">
    <location>
        <begin position="52"/>
        <end position="72"/>
    </location>
</feature>
<keyword evidence="4 9" id="KW-0812">Transmembrane</keyword>
<dbReference type="InterPro" id="IPR000539">
    <property type="entry name" value="Frizzled/Smoothened_7TM"/>
</dbReference>
<dbReference type="Pfam" id="PF01534">
    <property type="entry name" value="Frizzled"/>
    <property type="match status" value="1"/>
</dbReference>
<dbReference type="Gene3D" id="1.20.1070.10">
    <property type="entry name" value="Rhodopsin 7-helix transmembrane proteins"/>
    <property type="match status" value="1"/>
</dbReference>
<evidence type="ECO:0000256" key="8">
    <source>
        <dbReference type="SAM" id="MobiDB-lite"/>
    </source>
</evidence>
<evidence type="ECO:0000256" key="6">
    <source>
        <dbReference type="ARBA" id="ARBA00023136"/>
    </source>
</evidence>
<feature type="compositionally biased region" description="Basic residues" evidence="8">
    <location>
        <begin position="601"/>
        <end position="614"/>
    </location>
</feature>
<proteinExistence type="inferred from homology"/>
<dbReference type="PROSITE" id="PS50261">
    <property type="entry name" value="G_PROTEIN_RECEP_F2_4"/>
    <property type="match status" value="1"/>
</dbReference>
<keyword evidence="12" id="KW-1185">Reference proteome</keyword>
<accession>A0ABP0F7D5</accession>
<feature type="region of interest" description="Disordered" evidence="8">
    <location>
        <begin position="592"/>
        <end position="652"/>
    </location>
</feature>
<evidence type="ECO:0000256" key="1">
    <source>
        <dbReference type="ARBA" id="ARBA00004141"/>
    </source>
</evidence>